<sequence>MMKATLDAAEDVLKENIPLRRIGRDEDVAGSAIFLASKAGAYLNGALIRVDGGASLVAKI</sequence>
<protein>
    <submittedName>
        <fullName evidence="4">Uncharacterized protein</fullName>
    </submittedName>
</protein>
<dbReference type="InterPro" id="IPR052178">
    <property type="entry name" value="Sec_Metab_Biosynth_SDR"/>
</dbReference>
<keyword evidence="3" id="KW-0560">Oxidoreductase</keyword>
<dbReference type="PANTHER" id="PTHR43618">
    <property type="entry name" value="7-ALPHA-HYDROXYSTEROID DEHYDROGENASE"/>
    <property type="match status" value="1"/>
</dbReference>
<dbReference type="STRING" id="1291518.A0A0D9NPI9"/>
<dbReference type="Proteomes" id="UP000054544">
    <property type="component" value="Unassembled WGS sequence"/>
</dbReference>
<gene>
    <name evidence="4" type="ORF">H634G_08733</name>
</gene>
<comment type="similarity">
    <text evidence="1">Belongs to the short-chain dehydrogenases/reductases (SDR) family.</text>
</comment>
<dbReference type="EMBL" id="KE384748">
    <property type="protein sequence ID" value="KJK75977.1"/>
    <property type="molecule type" value="Genomic_DNA"/>
</dbReference>
<dbReference type="GO" id="GO:0016491">
    <property type="term" value="F:oxidoreductase activity"/>
    <property type="evidence" value="ECO:0007669"/>
    <property type="project" value="UniProtKB-KW"/>
</dbReference>
<dbReference type="InterPro" id="IPR002347">
    <property type="entry name" value="SDR_fam"/>
</dbReference>
<accession>A0A0D9NPI9</accession>
<dbReference type="PANTHER" id="PTHR43618:SF12">
    <property type="entry name" value="OXIDOREDUCTASE, SHORT-CHAIN DEHYDROGENASE_REDUCTASE FAMILY (AFU_ORTHOLOGUE AFUA_1G14540)"/>
    <property type="match status" value="1"/>
</dbReference>
<organism evidence="4 5">
    <name type="scientific">Metarhizium anisopliae BRIP 53293</name>
    <dbReference type="NCBI Taxonomy" id="1291518"/>
    <lineage>
        <taxon>Eukaryota</taxon>
        <taxon>Fungi</taxon>
        <taxon>Dikarya</taxon>
        <taxon>Ascomycota</taxon>
        <taxon>Pezizomycotina</taxon>
        <taxon>Sordariomycetes</taxon>
        <taxon>Hypocreomycetidae</taxon>
        <taxon>Hypocreales</taxon>
        <taxon>Clavicipitaceae</taxon>
        <taxon>Metarhizium</taxon>
    </lineage>
</organism>
<name>A0A0D9NPI9_METAN</name>
<evidence type="ECO:0000313" key="4">
    <source>
        <dbReference type="EMBL" id="KJK75977.1"/>
    </source>
</evidence>
<dbReference type="Pfam" id="PF13561">
    <property type="entry name" value="adh_short_C2"/>
    <property type="match status" value="1"/>
</dbReference>
<dbReference type="InterPro" id="IPR036291">
    <property type="entry name" value="NAD(P)-bd_dom_sf"/>
</dbReference>
<keyword evidence="5" id="KW-1185">Reference proteome</keyword>
<dbReference type="Gene3D" id="3.40.50.720">
    <property type="entry name" value="NAD(P)-binding Rossmann-like Domain"/>
    <property type="match status" value="1"/>
</dbReference>
<keyword evidence="2" id="KW-0521">NADP</keyword>
<evidence type="ECO:0000256" key="1">
    <source>
        <dbReference type="ARBA" id="ARBA00006484"/>
    </source>
</evidence>
<evidence type="ECO:0000256" key="3">
    <source>
        <dbReference type="ARBA" id="ARBA00023002"/>
    </source>
</evidence>
<evidence type="ECO:0000313" key="5">
    <source>
        <dbReference type="Proteomes" id="UP000054544"/>
    </source>
</evidence>
<dbReference type="SUPFAM" id="SSF51735">
    <property type="entry name" value="NAD(P)-binding Rossmann-fold domains"/>
    <property type="match status" value="1"/>
</dbReference>
<proteinExistence type="inferred from homology"/>
<evidence type="ECO:0000256" key="2">
    <source>
        <dbReference type="ARBA" id="ARBA00022857"/>
    </source>
</evidence>
<reference evidence="5" key="1">
    <citation type="journal article" date="2014" name="BMC Genomics">
        <title>The genome sequence of the biocontrol fungus Metarhizium anisopliae and comparative genomics of Metarhizium species.</title>
        <authorList>
            <person name="Pattemore J.A."/>
            <person name="Hane J.K."/>
            <person name="Williams A.H."/>
            <person name="Wilson B.A."/>
            <person name="Stodart B.J."/>
            <person name="Ash G.J."/>
        </authorList>
    </citation>
    <scope>NUCLEOTIDE SEQUENCE [LARGE SCALE GENOMIC DNA]</scope>
    <source>
        <strain evidence="5">BRIP 53293</strain>
    </source>
</reference>
<dbReference type="OrthoDB" id="294295at2759"/>
<dbReference type="AlphaFoldDB" id="A0A0D9NPI9"/>